<proteinExistence type="predicted"/>
<feature type="region of interest" description="Disordered" evidence="1">
    <location>
        <begin position="60"/>
        <end position="83"/>
    </location>
</feature>
<dbReference type="EMBL" id="JAGINW010000001">
    <property type="protein sequence ID" value="MBP2320075.1"/>
    <property type="molecule type" value="Genomic_DNA"/>
</dbReference>
<evidence type="ECO:0000256" key="1">
    <source>
        <dbReference type="SAM" id="MobiDB-lite"/>
    </source>
</evidence>
<dbReference type="Proteomes" id="UP001519332">
    <property type="component" value="Unassembled WGS sequence"/>
</dbReference>
<evidence type="ECO:0000313" key="3">
    <source>
        <dbReference type="Proteomes" id="UP001519332"/>
    </source>
</evidence>
<evidence type="ECO:0000313" key="2">
    <source>
        <dbReference type="EMBL" id="MBP2320075.1"/>
    </source>
</evidence>
<feature type="region of interest" description="Disordered" evidence="1">
    <location>
        <begin position="1"/>
        <end position="25"/>
    </location>
</feature>
<gene>
    <name evidence="2" type="ORF">JOF56_000460</name>
</gene>
<comment type="caution">
    <text evidence="2">The sequence shown here is derived from an EMBL/GenBank/DDBJ whole genome shotgun (WGS) entry which is preliminary data.</text>
</comment>
<keyword evidence="3" id="KW-1185">Reference proteome</keyword>
<accession>A0ABS4T7I3</accession>
<organism evidence="2 3">
    <name type="scientific">Kibdelosporangium banguiense</name>
    <dbReference type="NCBI Taxonomy" id="1365924"/>
    <lineage>
        <taxon>Bacteria</taxon>
        <taxon>Bacillati</taxon>
        <taxon>Actinomycetota</taxon>
        <taxon>Actinomycetes</taxon>
        <taxon>Pseudonocardiales</taxon>
        <taxon>Pseudonocardiaceae</taxon>
        <taxon>Kibdelosporangium</taxon>
    </lineage>
</organism>
<sequence>MWDTLTYSASSPTGRSANNTGVTATGDASLSWAADDFGHFVHARRPACYDLTRCRKSEPRRRTAGRCGPVTKVIRRPGSPAAG</sequence>
<protein>
    <submittedName>
        <fullName evidence="2">Uncharacterized protein</fullName>
    </submittedName>
</protein>
<reference evidence="2 3" key="1">
    <citation type="submission" date="2021-03" db="EMBL/GenBank/DDBJ databases">
        <title>Sequencing the genomes of 1000 actinobacteria strains.</title>
        <authorList>
            <person name="Klenk H.-P."/>
        </authorList>
    </citation>
    <scope>NUCLEOTIDE SEQUENCE [LARGE SCALE GENOMIC DNA]</scope>
    <source>
        <strain evidence="2 3">DSM 46670</strain>
    </source>
</reference>
<name>A0ABS4T7I3_9PSEU</name>